<gene>
    <name evidence="1" type="ORF">CRI93_02355</name>
</gene>
<evidence type="ECO:0000313" key="2">
    <source>
        <dbReference type="Proteomes" id="UP000221024"/>
    </source>
</evidence>
<evidence type="ECO:0000313" key="1">
    <source>
        <dbReference type="EMBL" id="PEN09592.1"/>
    </source>
</evidence>
<keyword evidence="2" id="KW-1185">Reference proteome</keyword>
<dbReference type="EMBL" id="PDEP01000001">
    <property type="protein sequence ID" value="PEN09592.1"/>
    <property type="molecule type" value="Genomic_DNA"/>
</dbReference>
<comment type="caution">
    <text evidence="1">The sequence shown here is derived from an EMBL/GenBank/DDBJ whole genome shotgun (WGS) entry which is preliminary data.</text>
</comment>
<sequence length="292" mass="33156">MAEYVLAEDTLSPSTQELIESLQQAFRRCETTFFVIGAWARDLHLEHRHDIRLRRRTRDTDVAFAVAHWNMYDRVRNVLIDEFGFQKGTQAERLVAPQGGHPVDLIPFGSIEDDSHTLTWPPHHERAMSTLGLQEAGQTADTFVLGNEGLSFRVTSLPALSILKLIAWSEQPHKREKDAIDFASVLRHYYDINRARMIDKHLDLLGEPDFDERIASARLLGRDMVSVLEISSVLASTTIDILNEQTHDVQSSLLADQMVGIKLPTQDQPTVKRLVQQLKAMRQEIEAALNIT</sequence>
<name>A0A2H3NR84_9BACT</name>
<dbReference type="Proteomes" id="UP000221024">
    <property type="component" value="Unassembled WGS sequence"/>
</dbReference>
<proteinExistence type="predicted"/>
<dbReference type="AlphaFoldDB" id="A0A2H3NR84"/>
<reference evidence="1 2" key="1">
    <citation type="submission" date="2017-10" db="EMBL/GenBank/DDBJ databases">
        <title>Draft genome of Longimonas halophila.</title>
        <authorList>
            <person name="Goh K.M."/>
            <person name="Shamsir M.S."/>
            <person name="Lim S.W."/>
        </authorList>
    </citation>
    <scope>NUCLEOTIDE SEQUENCE [LARGE SCALE GENOMIC DNA]</scope>
    <source>
        <strain evidence="1 2">KCTC 42399</strain>
    </source>
</reference>
<dbReference type="Gene3D" id="3.30.460.40">
    <property type="match status" value="1"/>
</dbReference>
<evidence type="ECO:0008006" key="3">
    <source>
        <dbReference type="Google" id="ProtNLM"/>
    </source>
</evidence>
<accession>A0A2H3NR84</accession>
<organism evidence="1 2">
    <name type="scientific">Longimonas halophila</name>
    <dbReference type="NCBI Taxonomy" id="1469170"/>
    <lineage>
        <taxon>Bacteria</taxon>
        <taxon>Pseudomonadati</taxon>
        <taxon>Rhodothermota</taxon>
        <taxon>Rhodothermia</taxon>
        <taxon>Rhodothermales</taxon>
        <taxon>Salisaetaceae</taxon>
        <taxon>Longimonas</taxon>
    </lineage>
</organism>
<dbReference type="RefSeq" id="WP_098060990.1">
    <property type="nucleotide sequence ID" value="NZ_PDEP01000001.1"/>
</dbReference>
<protein>
    <recommendedName>
        <fullName evidence="3">Nucleotidyltransferase</fullName>
    </recommendedName>
</protein>
<dbReference type="OrthoDB" id="5918411at2"/>